<dbReference type="Proteomes" id="UP000316256">
    <property type="component" value="Unassembled WGS sequence"/>
</dbReference>
<gene>
    <name evidence="2" type="ORF">FK531_18925</name>
</gene>
<sequence>MSENGPFGFDPEDLDRVAREVGDGLRDALGKVGGFLGEAGLGTVWTSGMGEATTHRVWPAARPATTGDTGDGVWAIYLVDDQGAARVEQVYASELDALRANKTNTDPRRLVRFLPYGVTVGVLDENPDQGPAEPDTPDTDA</sequence>
<reference evidence="2 3" key="1">
    <citation type="submission" date="2019-06" db="EMBL/GenBank/DDBJ databases">
        <title>Rhodococcus spaelei sp. nov., isolated from a cave.</title>
        <authorList>
            <person name="Lee S.D."/>
        </authorList>
    </citation>
    <scope>NUCLEOTIDE SEQUENCE [LARGE SCALE GENOMIC DNA]</scope>
    <source>
        <strain evidence="2 3">C9-5</strain>
    </source>
</reference>
<evidence type="ECO:0000313" key="3">
    <source>
        <dbReference type="Proteomes" id="UP000316256"/>
    </source>
</evidence>
<evidence type="ECO:0000313" key="2">
    <source>
        <dbReference type="EMBL" id="TQF65958.1"/>
    </source>
</evidence>
<dbReference type="RefSeq" id="WP_142102141.1">
    <property type="nucleotide sequence ID" value="NZ_VIGH01000009.1"/>
</dbReference>
<feature type="region of interest" description="Disordered" evidence="1">
    <location>
        <begin position="122"/>
        <end position="141"/>
    </location>
</feature>
<protein>
    <recommendedName>
        <fullName evidence="4">Transmembrane protein</fullName>
    </recommendedName>
</protein>
<comment type="caution">
    <text evidence="2">The sequence shown here is derived from an EMBL/GenBank/DDBJ whole genome shotgun (WGS) entry which is preliminary data.</text>
</comment>
<evidence type="ECO:0008006" key="4">
    <source>
        <dbReference type="Google" id="ProtNLM"/>
    </source>
</evidence>
<proteinExistence type="predicted"/>
<name>A0A541B0Y2_9NOCA</name>
<organism evidence="2 3">
    <name type="scientific">Rhodococcus spelaei</name>
    <dbReference type="NCBI Taxonomy" id="2546320"/>
    <lineage>
        <taxon>Bacteria</taxon>
        <taxon>Bacillati</taxon>
        <taxon>Actinomycetota</taxon>
        <taxon>Actinomycetes</taxon>
        <taxon>Mycobacteriales</taxon>
        <taxon>Nocardiaceae</taxon>
        <taxon>Rhodococcus</taxon>
    </lineage>
</organism>
<accession>A0A541B0Y2</accession>
<evidence type="ECO:0000256" key="1">
    <source>
        <dbReference type="SAM" id="MobiDB-lite"/>
    </source>
</evidence>
<dbReference type="AlphaFoldDB" id="A0A541B0Y2"/>
<keyword evidence="3" id="KW-1185">Reference proteome</keyword>
<dbReference type="OrthoDB" id="4773538at2"/>
<dbReference type="EMBL" id="VIGH01000009">
    <property type="protein sequence ID" value="TQF65958.1"/>
    <property type="molecule type" value="Genomic_DNA"/>
</dbReference>